<accession>A0A2H3D8S0</accession>
<gene>
    <name evidence="1" type="ORF">ARMGADRAFT_1064162</name>
</gene>
<organism evidence="1 2">
    <name type="scientific">Armillaria gallica</name>
    <name type="common">Bulbous honey fungus</name>
    <name type="synonym">Armillaria bulbosa</name>
    <dbReference type="NCBI Taxonomy" id="47427"/>
    <lineage>
        <taxon>Eukaryota</taxon>
        <taxon>Fungi</taxon>
        <taxon>Dikarya</taxon>
        <taxon>Basidiomycota</taxon>
        <taxon>Agaricomycotina</taxon>
        <taxon>Agaricomycetes</taxon>
        <taxon>Agaricomycetidae</taxon>
        <taxon>Agaricales</taxon>
        <taxon>Marasmiineae</taxon>
        <taxon>Physalacriaceae</taxon>
        <taxon>Armillaria</taxon>
    </lineage>
</organism>
<keyword evidence="2" id="KW-1185">Reference proteome</keyword>
<dbReference type="InParanoid" id="A0A2H3D8S0"/>
<evidence type="ECO:0000313" key="2">
    <source>
        <dbReference type="Proteomes" id="UP000217790"/>
    </source>
</evidence>
<dbReference type="Proteomes" id="UP000217790">
    <property type="component" value="Unassembled WGS sequence"/>
</dbReference>
<evidence type="ECO:0000313" key="1">
    <source>
        <dbReference type="EMBL" id="PBK91661.1"/>
    </source>
</evidence>
<reference evidence="2" key="1">
    <citation type="journal article" date="2017" name="Nat. Ecol. Evol.">
        <title>Genome expansion and lineage-specific genetic innovations in the forest pathogenic fungi Armillaria.</title>
        <authorList>
            <person name="Sipos G."/>
            <person name="Prasanna A.N."/>
            <person name="Walter M.C."/>
            <person name="O'Connor E."/>
            <person name="Balint B."/>
            <person name="Krizsan K."/>
            <person name="Kiss B."/>
            <person name="Hess J."/>
            <person name="Varga T."/>
            <person name="Slot J."/>
            <person name="Riley R."/>
            <person name="Boka B."/>
            <person name="Rigling D."/>
            <person name="Barry K."/>
            <person name="Lee J."/>
            <person name="Mihaltcheva S."/>
            <person name="LaButti K."/>
            <person name="Lipzen A."/>
            <person name="Waldron R."/>
            <person name="Moloney N.M."/>
            <person name="Sperisen C."/>
            <person name="Kredics L."/>
            <person name="Vagvoelgyi C."/>
            <person name="Patrignani A."/>
            <person name="Fitzpatrick D."/>
            <person name="Nagy I."/>
            <person name="Doyle S."/>
            <person name="Anderson J.B."/>
            <person name="Grigoriev I.V."/>
            <person name="Gueldener U."/>
            <person name="Muensterkoetter M."/>
            <person name="Nagy L.G."/>
        </authorList>
    </citation>
    <scope>NUCLEOTIDE SEQUENCE [LARGE SCALE GENOMIC DNA]</scope>
    <source>
        <strain evidence="2">Ar21-2</strain>
    </source>
</reference>
<protein>
    <submittedName>
        <fullName evidence="1">Uncharacterized protein</fullName>
    </submittedName>
</protein>
<sequence length="155" mass="16834">MFINSKDWWSGSTVHGNASLQTSSVGESGFVCQKQGTPTNRSLVRTGKCCYSRLRGNPTPRRLHNNRQATAAINTFGWHLEAANRTAGSRQAASSGQIGYLITYCQRTMAGSLGVVWCPAQTHEKYNLGCDSVKENTCKVAKGTLSCGTRLRCKA</sequence>
<proteinExistence type="predicted"/>
<name>A0A2H3D8S0_ARMGA</name>
<dbReference type="AlphaFoldDB" id="A0A2H3D8S0"/>
<dbReference type="EMBL" id="KZ293661">
    <property type="protein sequence ID" value="PBK91661.1"/>
    <property type="molecule type" value="Genomic_DNA"/>
</dbReference>